<sequence length="253" mass="27753">MTQQEVIIDTLGRLELKLQKESKAYGITTIILSVLDVLCGIICIICTSIQITSVVVSILSGTVVCTRAVQILKTRNLLNTIKVLNGLATGYVVCRMKKGEYMKNFVKCIKNNPLTLLFAILGGLTMGFSGYKISQSYFVAPNYAYILVGVGCAALTVLLVVILGWDKAKSAILRTAKKTLTKENYDLLVDTVGELEKKQAEEAEKKAQEEAHQKEIDDAKAVVGAYEKAKKILDEDAQKQAEIAQENTENSIQ</sequence>
<evidence type="ECO:0000313" key="2">
    <source>
        <dbReference type="EMBL" id="DAD73948.1"/>
    </source>
</evidence>
<name>A0A8S5LVE2_9CAUD</name>
<keyword evidence="1" id="KW-1133">Transmembrane helix</keyword>
<feature type="transmembrane region" description="Helical" evidence="1">
    <location>
        <begin position="24"/>
        <end position="46"/>
    </location>
</feature>
<dbReference type="EMBL" id="BK014748">
    <property type="protein sequence ID" value="DAD73948.1"/>
    <property type="molecule type" value="Genomic_DNA"/>
</dbReference>
<evidence type="ECO:0000256" key="1">
    <source>
        <dbReference type="SAM" id="Phobius"/>
    </source>
</evidence>
<reference evidence="2" key="1">
    <citation type="journal article" date="2021" name="Proc. Natl. Acad. Sci. U.S.A.">
        <title>A Catalog of Tens of Thousands of Viruses from Human Metagenomes Reveals Hidden Associations with Chronic Diseases.</title>
        <authorList>
            <person name="Tisza M.J."/>
            <person name="Buck C.B."/>
        </authorList>
    </citation>
    <scope>NUCLEOTIDE SEQUENCE</scope>
    <source>
        <strain evidence="2">CtFn287</strain>
    </source>
</reference>
<feature type="transmembrane region" description="Helical" evidence="1">
    <location>
        <begin position="143"/>
        <end position="165"/>
    </location>
</feature>
<keyword evidence="1" id="KW-0472">Membrane</keyword>
<protein>
    <submittedName>
        <fullName evidence="2">Uncharacterized protein</fullName>
    </submittedName>
</protein>
<accession>A0A8S5LVE2</accession>
<proteinExistence type="predicted"/>
<feature type="transmembrane region" description="Helical" evidence="1">
    <location>
        <begin position="77"/>
        <end position="94"/>
    </location>
</feature>
<feature type="transmembrane region" description="Helical" evidence="1">
    <location>
        <begin position="114"/>
        <end position="131"/>
    </location>
</feature>
<organism evidence="2">
    <name type="scientific">Siphoviridae sp. ctFn287</name>
    <dbReference type="NCBI Taxonomy" id="2826215"/>
    <lineage>
        <taxon>Viruses</taxon>
        <taxon>Duplodnaviria</taxon>
        <taxon>Heunggongvirae</taxon>
        <taxon>Uroviricota</taxon>
        <taxon>Caudoviricetes</taxon>
    </lineage>
</organism>
<keyword evidence="1" id="KW-0812">Transmembrane</keyword>